<sequence>MLWETYQQTRINAAESIAESAEAKVDRYAQGLSSVQRQVDRLSLACQALWEILRERTDITEEDLESKMLEIDGRDGSMDGKIGMQAVDCPSCGRKTSSRRNTCVMCGAPIKSTHAFGG</sequence>
<comment type="caution">
    <text evidence="1">The sequence shown here is derived from an EMBL/GenBank/DDBJ whole genome shotgun (WGS) entry which is preliminary data.</text>
</comment>
<gene>
    <name evidence="1" type="ORF">SDC9_185631</name>
</gene>
<dbReference type="AlphaFoldDB" id="A0A645HGM6"/>
<accession>A0A645HGM6</accession>
<organism evidence="1">
    <name type="scientific">bioreactor metagenome</name>
    <dbReference type="NCBI Taxonomy" id="1076179"/>
    <lineage>
        <taxon>unclassified sequences</taxon>
        <taxon>metagenomes</taxon>
        <taxon>ecological metagenomes</taxon>
    </lineage>
</organism>
<protein>
    <recommendedName>
        <fullName evidence="2">Zinc ribbon domain-containing protein</fullName>
    </recommendedName>
</protein>
<proteinExistence type="predicted"/>
<evidence type="ECO:0000313" key="1">
    <source>
        <dbReference type="EMBL" id="MPN38107.1"/>
    </source>
</evidence>
<dbReference type="EMBL" id="VSSQ01093139">
    <property type="protein sequence ID" value="MPN38107.1"/>
    <property type="molecule type" value="Genomic_DNA"/>
</dbReference>
<name>A0A645HGM6_9ZZZZ</name>
<reference evidence="1" key="1">
    <citation type="submission" date="2019-08" db="EMBL/GenBank/DDBJ databases">
        <authorList>
            <person name="Kucharzyk K."/>
            <person name="Murdoch R.W."/>
            <person name="Higgins S."/>
            <person name="Loffler F."/>
        </authorList>
    </citation>
    <scope>NUCLEOTIDE SEQUENCE</scope>
</reference>
<evidence type="ECO:0008006" key="2">
    <source>
        <dbReference type="Google" id="ProtNLM"/>
    </source>
</evidence>